<organism evidence="1 2">
    <name type="scientific">Dictyobacter kobayashii</name>
    <dbReference type="NCBI Taxonomy" id="2014872"/>
    <lineage>
        <taxon>Bacteria</taxon>
        <taxon>Bacillati</taxon>
        <taxon>Chloroflexota</taxon>
        <taxon>Ktedonobacteria</taxon>
        <taxon>Ktedonobacterales</taxon>
        <taxon>Dictyobacteraceae</taxon>
        <taxon>Dictyobacter</taxon>
    </lineage>
</organism>
<dbReference type="AlphaFoldDB" id="A0A402ALI0"/>
<accession>A0A402ALI0</accession>
<gene>
    <name evidence="1" type="ORF">KDK_36740</name>
</gene>
<dbReference type="RefSeq" id="WP_161977434.1">
    <property type="nucleotide sequence ID" value="NZ_BIFS01000001.1"/>
</dbReference>
<dbReference type="SUPFAM" id="SSF50800">
    <property type="entry name" value="PK beta-barrel domain-like"/>
    <property type="match status" value="1"/>
</dbReference>
<keyword evidence="2" id="KW-1185">Reference proteome</keyword>
<evidence type="ECO:0008006" key="3">
    <source>
        <dbReference type="Google" id="ProtNLM"/>
    </source>
</evidence>
<dbReference type="EMBL" id="BIFS01000001">
    <property type="protein sequence ID" value="GCE19874.1"/>
    <property type="molecule type" value="Genomic_DNA"/>
</dbReference>
<name>A0A402ALI0_9CHLR</name>
<sequence>MAEKIWWEGDVVALYIAPAADEPMQEITNVQLVEGKGIVGDRYYAKTGTHSGPMSSPMMSL</sequence>
<comment type="caution">
    <text evidence="1">The sequence shown here is derived from an EMBL/GenBank/DDBJ whole genome shotgun (WGS) entry which is preliminary data.</text>
</comment>
<dbReference type="InterPro" id="IPR011037">
    <property type="entry name" value="Pyrv_Knase-like_insert_dom_sf"/>
</dbReference>
<evidence type="ECO:0000313" key="2">
    <source>
        <dbReference type="Proteomes" id="UP000287188"/>
    </source>
</evidence>
<dbReference type="Proteomes" id="UP000287188">
    <property type="component" value="Unassembled WGS sequence"/>
</dbReference>
<evidence type="ECO:0000313" key="1">
    <source>
        <dbReference type="EMBL" id="GCE19874.1"/>
    </source>
</evidence>
<reference evidence="2" key="1">
    <citation type="submission" date="2018-12" db="EMBL/GenBank/DDBJ databases">
        <title>Tengunoibacter tsumagoiensis gen. nov., sp. nov., Dictyobacter kobayashii sp. nov., D. alpinus sp. nov., and D. joshuensis sp. nov. and description of Dictyobacteraceae fam. nov. within the order Ktedonobacterales isolated from Tengu-no-mugimeshi.</title>
        <authorList>
            <person name="Wang C.M."/>
            <person name="Zheng Y."/>
            <person name="Sakai Y."/>
            <person name="Toyoda A."/>
            <person name="Minakuchi Y."/>
            <person name="Abe K."/>
            <person name="Yokota A."/>
            <person name="Yabe S."/>
        </authorList>
    </citation>
    <scope>NUCLEOTIDE SEQUENCE [LARGE SCALE GENOMIC DNA]</scope>
    <source>
        <strain evidence="2">Uno11</strain>
    </source>
</reference>
<proteinExistence type="predicted"/>
<protein>
    <recommendedName>
        <fullName evidence="3">MOSC N-terminal beta barrel domain-containing protein</fullName>
    </recommendedName>
</protein>